<dbReference type="EMBL" id="PQ015379">
    <property type="protein sequence ID" value="XDJ14936.1"/>
    <property type="molecule type" value="Genomic_DNA"/>
</dbReference>
<accession>A0AB39CDF3</accession>
<evidence type="ECO:0000313" key="1">
    <source>
        <dbReference type="EMBL" id="XDJ14936.1"/>
    </source>
</evidence>
<name>A0AB39CDF3_9VIRU</name>
<sequence length="401" mass="43871">MHVNLDHAAGTYPTRLTVDWQASAAVDFVMFTVNGLMPTLSEYVAYDTLNPPNPFIAVTQDGRGNVVYDGGFPKFYNIYAPAAGTPFAQLPGAFKYLYNALNFVSNKAKVNAGNRNVLILGDAIATENYPVKGTNTSGFYTSFVNLFGVAGYNPVFKDRSDYEGGVLNPTLAELEGYCAVLLMSSDYSTPTGRFTKAAIAAMVAYREAGSGVIIITDHGPNIPDVNQAANGNYGAFFRTANQVATEYGAYFSGLYDRSPVNVGFIRNTYGDHLLYANMANSEDIHAGASESRVFVAAYPRYKPNELPALELDTNGCYLIQILTRLKSGAIEIQRQTICIDKTGAGRNMTRKLYVRETSTSPWIVNFSKGGWCVYRQTQGIIMTPANTKMWSAKLKQWVGVK</sequence>
<reference evidence="1" key="1">
    <citation type="submission" date="2024-07" db="EMBL/GenBank/DDBJ databases">
        <authorList>
            <person name="Bringhurst R.M."/>
            <person name="Homer T.E."/>
        </authorList>
    </citation>
    <scope>NUCLEOTIDE SEQUENCE</scope>
</reference>
<organism evidence="1">
    <name type="scientific">Pseudomonas phage HRDY3</name>
    <dbReference type="NCBI Taxonomy" id="3236930"/>
    <lineage>
        <taxon>Viruses</taxon>
    </lineage>
</organism>
<proteinExistence type="predicted"/>
<protein>
    <submittedName>
        <fullName evidence="1">Virion structural protein</fullName>
    </submittedName>
</protein>